<dbReference type="Gene3D" id="3.40.50.1820">
    <property type="entry name" value="alpha/beta hydrolase"/>
    <property type="match status" value="1"/>
</dbReference>
<dbReference type="RefSeq" id="WP_114090523.1">
    <property type="nucleotide sequence ID" value="NZ_JPWH01000033.1"/>
</dbReference>
<evidence type="ECO:0000313" key="1">
    <source>
        <dbReference type="EMBL" id="RCK41494.1"/>
    </source>
</evidence>
<accession>A0A367WJ82</accession>
<evidence type="ECO:0008006" key="3">
    <source>
        <dbReference type="Google" id="ProtNLM"/>
    </source>
</evidence>
<dbReference type="Proteomes" id="UP000252517">
    <property type="component" value="Unassembled WGS sequence"/>
</dbReference>
<dbReference type="GO" id="GO:0016787">
    <property type="term" value="F:hydrolase activity"/>
    <property type="evidence" value="ECO:0007669"/>
    <property type="project" value="InterPro"/>
</dbReference>
<dbReference type="Pfam" id="PF06821">
    <property type="entry name" value="Ser_hydrolase"/>
    <property type="match status" value="1"/>
</dbReference>
<dbReference type="AlphaFoldDB" id="A0A367WJ82"/>
<reference evidence="1 2" key="1">
    <citation type="submission" date="2014-07" db="EMBL/GenBank/DDBJ databases">
        <title>Draft genome sequence of Thalassospira profundimaris S25-3-2.</title>
        <authorList>
            <person name="Lai Q."/>
            <person name="Shao Z."/>
        </authorList>
    </citation>
    <scope>NUCLEOTIDE SEQUENCE [LARGE SCALE GENOMIC DNA]</scope>
    <source>
        <strain evidence="1 2">S25-3-2</strain>
    </source>
</reference>
<dbReference type="InterPro" id="IPR029058">
    <property type="entry name" value="AB_hydrolase_fold"/>
</dbReference>
<dbReference type="OrthoDB" id="9804993at2"/>
<proteinExistence type="predicted"/>
<evidence type="ECO:0000313" key="2">
    <source>
        <dbReference type="Proteomes" id="UP000252517"/>
    </source>
</evidence>
<sequence>MQNPIVILPGIGGSGDDHWQSIWEGRWRAENRKVVRLSPPNWDEPRLEDWLAALDEALKHIGEPAVLVAHSLSCLLVAHWVAKRMAQRAAKRADKAWGQVLGAFLVAVPDPGGPAFPSQAASFQSVPRDPLPFATLLVGSQNDPYGSVDYVNRCARDWRAACVMAGALGHINTASNLGDWPQGQNLLTAFCAGLTSHCHFGKGR</sequence>
<organism evidence="1 2">
    <name type="scientific">Thalassospira profundimaris</name>
    <dbReference type="NCBI Taxonomy" id="502049"/>
    <lineage>
        <taxon>Bacteria</taxon>
        <taxon>Pseudomonadati</taxon>
        <taxon>Pseudomonadota</taxon>
        <taxon>Alphaproteobacteria</taxon>
        <taxon>Rhodospirillales</taxon>
        <taxon>Thalassospiraceae</taxon>
        <taxon>Thalassospira</taxon>
    </lineage>
</organism>
<dbReference type="InterPro" id="IPR010662">
    <property type="entry name" value="RBBP9/YdeN"/>
</dbReference>
<name>A0A367WJ82_9PROT</name>
<gene>
    <name evidence="1" type="ORF">TH25_23500</name>
</gene>
<comment type="caution">
    <text evidence="1">The sequence shown here is derived from an EMBL/GenBank/DDBJ whole genome shotgun (WGS) entry which is preliminary data.</text>
</comment>
<dbReference type="SUPFAM" id="SSF53474">
    <property type="entry name" value="alpha/beta-Hydrolases"/>
    <property type="match status" value="1"/>
</dbReference>
<protein>
    <recommendedName>
        <fullName evidence="3">Alpha/beta hydrolase, PF06821 family protein</fullName>
    </recommendedName>
</protein>
<dbReference type="EMBL" id="JPWH01000033">
    <property type="protein sequence ID" value="RCK41494.1"/>
    <property type="molecule type" value="Genomic_DNA"/>
</dbReference>